<dbReference type="InterPro" id="IPR043502">
    <property type="entry name" value="DNA/RNA_pol_sf"/>
</dbReference>
<protein>
    <recommendedName>
        <fullName evidence="2">Reverse transcriptase Ty1/copia-type domain-containing protein</fullName>
    </recommendedName>
</protein>
<dbReference type="InterPro" id="IPR013103">
    <property type="entry name" value="RVT_2"/>
</dbReference>
<dbReference type="PANTHER" id="PTHR11439:SF461">
    <property type="entry name" value="OS10G0432200 PROTEIN"/>
    <property type="match status" value="1"/>
</dbReference>
<dbReference type="Pfam" id="PF07727">
    <property type="entry name" value="RVT_2"/>
    <property type="match status" value="2"/>
</dbReference>
<feature type="domain" description="Reverse transcriptase Ty1/copia-type" evidence="2">
    <location>
        <begin position="195"/>
        <end position="300"/>
    </location>
</feature>
<dbReference type="Proteomes" id="UP001054252">
    <property type="component" value="Unassembled WGS sequence"/>
</dbReference>
<evidence type="ECO:0000256" key="1">
    <source>
        <dbReference type="SAM" id="MobiDB-lite"/>
    </source>
</evidence>
<comment type="caution">
    <text evidence="3">The sequence shown here is derived from an EMBL/GenBank/DDBJ whole genome shotgun (WGS) entry which is preliminary data.</text>
</comment>
<feature type="domain" description="Reverse transcriptase Ty1/copia-type" evidence="2">
    <location>
        <begin position="304"/>
        <end position="387"/>
    </location>
</feature>
<evidence type="ECO:0000259" key="2">
    <source>
        <dbReference type="Pfam" id="PF07727"/>
    </source>
</evidence>
<organism evidence="3 4">
    <name type="scientific">Rubroshorea leprosula</name>
    <dbReference type="NCBI Taxonomy" id="152421"/>
    <lineage>
        <taxon>Eukaryota</taxon>
        <taxon>Viridiplantae</taxon>
        <taxon>Streptophyta</taxon>
        <taxon>Embryophyta</taxon>
        <taxon>Tracheophyta</taxon>
        <taxon>Spermatophyta</taxon>
        <taxon>Magnoliopsida</taxon>
        <taxon>eudicotyledons</taxon>
        <taxon>Gunneridae</taxon>
        <taxon>Pentapetalae</taxon>
        <taxon>rosids</taxon>
        <taxon>malvids</taxon>
        <taxon>Malvales</taxon>
        <taxon>Dipterocarpaceae</taxon>
        <taxon>Rubroshorea</taxon>
    </lineage>
</organism>
<dbReference type="AlphaFoldDB" id="A0AAV5JCL6"/>
<feature type="region of interest" description="Disordered" evidence="1">
    <location>
        <begin position="127"/>
        <end position="149"/>
    </location>
</feature>
<evidence type="ECO:0000313" key="4">
    <source>
        <dbReference type="Proteomes" id="UP001054252"/>
    </source>
</evidence>
<dbReference type="EMBL" id="BPVZ01000030">
    <property type="protein sequence ID" value="GKV09272.1"/>
    <property type="molecule type" value="Genomic_DNA"/>
</dbReference>
<gene>
    <name evidence="3" type="ORF">SLEP1_g20797</name>
</gene>
<name>A0AAV5JCL6_9ROSI</name>
<evidence type="ECO:0000313" key="3">
    <source>
        <dbReference type="EMBL" id="GKV09272.1"/>
    </source>
</evidence>
<keyword evidence="4" id="KW-1185">Reference proteome</keyword>
<sequence>MRSFLKDRKLWRYITGDITLPQKVANETDKKYVDHLEDWDNKNHQIITWFRNTSIPSIHLQFGRYETTKEVWDLLVARSDLWKTQSKPDQSSKPVVAAAVANEDTLVHPSIGNLETLLRQMISSSSTSTTLPTIPRSPDELSNDQTTTAPFSKDVSFADIALGTNEIENSPVASSSSHPTRLRNPPTYLQDYHCTWDLVDLPMDKALVGCKWVYKIKTHSNGSVEHYKACLVAKGFTQEYGIDYEETFAPIACLTIVRSLLAIVVVRKWKLFQMDVKNAFLNGDLEEKVYMKPPLGLTHPPNKGMVLLLIYVDDMIITGDDVSGIDELKQFLSHRIEMKDLGSLSYFLGLEVTSLDDGYLLSQVKYALDLISKAGFIDSKIVSTPLEPNIKLTSLDGSPLPDPTRYRYKKQAIPSHFSTKVEYKALGDTTSELPSLQWLLDDMGVFQPSSTDLYCDNQSAMQIAHNDVFHERTKHIEVNCHFIQYHVAKGTVHLVFIGFVDQPTDLFTKAHFLGHFRTLLSKLKLVSSSPP</sequence>
<reference evidence="3 4" key="1">
    <citation type="journal article" date="2021" name="Commun. Biol.">
        <title>The genome of Shorea leprosula (Dipterocarpaceae) highlights the ecological relevance of drought in aseasonal tropical rainforests.</title>
        <authorList>
            <person name="Ng K.K.S."/>
            <person name="Kobayashi M.J."/>
            <person name="Fawcett J.A."/>
            <person name="Hatakeyama M."/>
            <person name="Paape T."/>
            <person name="Ng C.H."/>
            <person name="Ang C.C."/>
            <person name="Tnah L.H."/>
            <person name="Lee C.T."/>
            <person name="Nishiyama T."/>
            <person name="Sese J."/>
            <person name="O'Brien M.J."/>
            <person name="Copetti D."/>
            <person name="Mohd Noor M.I."/>
            <person name="Ong R.C."/>
            <person name="Putra M."/>
            <person name="Sireger I.Z."/>
            <person name="Indrioko S."/>
            <person name="Kosugi Y."/>
            <person name="Izuno A."/>
            <person name="Isagi Y."/>
            <person name="Lee S.L."/>
            <person name="Shimizu K.K."/>
        </authorList>
    </citation>
    <scope>NUCLEOTIDE SEQUENCE [LARGE SCALE GENOMIC DNA]</scope>
    <source>
        <strain evidence="3">214</strain>
    </source>
</reference>
<dbReference type="PANTHER" id="PTHR11439">
    <property type="entry name" value="GAG-POL-RELATED RETROTRANSPOSON"/>
    <property type="match status" value="1"/>
</dbReference>
<accession>A0AAV5JCL6</accession>
<proteinExistence type="predicted"/>
<dbReference type="SUPFAM" id="SSF56672">
    <property type="entry name" value="DNA/RNA polymerases"/>
    <property type="match status" value="1"/>
</dbReference>
<dbReference type="CDD" id="cd09272">
    <property type="entry name" value="RNase_HI_RT_Ty1"/>
    <property type="match status" value="1"/>
</dbReference>